<evidence type="ECO:0000313" key="3">
    <source>
        <dbReference type="Proteomes" id="UP000287651"/>
    </source>
</evidence>
<proteinExistence type="predicted"/>
<dbReference type="Proteomes" id="UP000287651">
    <property type="component" value="Unassembled WGS sequence"/>
</dbReference>
<feature type="region of interest" description="Disordered" evidence="1">
    <location>
        <begin position="1"/>
        <end position="63"/>
    </location>
</feature>
<dbReference type="AlphaFoldDB" id="A0A426XGH1"/>
<protein>
    <submittedName>
        <fullName evidence="2">Uncharacterized protein</fullName>
    </submittedName>
</protein>
<evidence type="ECO:0000313" key="2">
    <source>
        <dbReference type="EMBL" id="RRT38591.1"/>
    </source>
</evidence>
<gene>
    <name evidence="2" type="ORF">B296_00053352</name>
</gene>
<accession>A0A426XGH1</accession>
<sequence length="63" mass="7430">GEGRRGRRREGKDGVRERGELRRWTRDGGGRRDRGRGAATVKEEEKEKERDTGGQRRRIRQVR</sequence>
<feature type="non-terminal residue" evidence="2">
    <location>
        <position position="1"/>
    </location>
</feature>
<reference evidence="2 3" key="1">
    <citation type="journal article" date="2014" name="Agronomy (Basel)">
        <title>A Draft Genome Sequence for Ensete ventricosum, the Drought-Tolerant Tree Against Hunger.</title>
        <authorList>
            <person name="Harrison J."/>
            <person name="Moore K.A."/>
            <person name="Paszkiewicz K."/>
            <person name="Jones T."/>
            <person name="Grant M."/>
            <person name="Ambacheew D."/>
            <person name="Muzemil S."/>
            <person name="Studholme D.J."/>
        </authorList>
    </citation>
    <scope>NUCLEOTIDE SEQUENCE [LARGE SCALE GENOMIC DNA]</scope>
</reference>
<name>A0A426XGH1_ENSVE</name>
<feature type="compositionally biased region" description="Basic and acidic residues" evidence="1">
    <location>
        <begin position="1"/>
        <end position="54"/>
    </location>
</feature>
<organism evidence="2 3">
    <name type="scientific">Ensete ventricosum</name>
    <name type="common">Abyssinian banana</name>
    <name type="synonym">Musa ensete</name>
    <dbReference type="NCBI Taxonomy" id="4639"/>
    <lineage>
        <taxon>Eukaryota</taxon>
        <taxon>Viridiplantae</taxon>
        <taxon>Streptophyta</taxon>
        <taxon>Embryophyta</taxon>
        <taxon>Tracheophyta</taxon>
        <taxon>Spermatophyta</taxon>
        <taxon>Magnoliopsida</taxon>
        <taxon>Liliopsida</taxon>
        <taxon>Zingiberales</taxon>
        <taxon>Musaceae</taxon>
        <taxon>Ensete</taxon>
    </lineage>
</organism>
<dbReference type="EMBL" id="AMZH03021052">
    <property type="protein sequence ID" value="RRT38591.1"/>
    <property type="molecule type" value="Genomic_DNA"/>
</dbReference>
<comment type="caution">
    <text evidence="2">The sequence shown here is derived from an EMBL/GenBank/DDBJ whole genome shotgun (WGS) entry which is preliminary data.</text>
</comment>
<evidence type="ECO:0000256" key="1">
    <source>
        <dbReference type="SAM" id="MobiDB-lite"/>
    </source>
</evidence>